<reference evidence="2 4" key="1">
    <citation type="submission" date="2020-06" db="EMBL/GenBank/DDBJ databases">
        <title>Description of novel acetic acid bacteria.</title>
        <authorList>
            <person name="Sombolestani A."/>
        </authorList>
    </citation>
    <scope>NUCLEOTIDE SEQUENCE [LARGE SCALE GENOMIC DNA]</scope>
    <source>
        <strain evidence="2 4">LMG 26838</strain>
    </source>
</reference>
<dbReference type="EMBL" id="JABXXQ010000336">
    <property type="protein sequence ID" value="NVN31302.1"/>
    <property type="molecule type" value="Genomic_DNA"/>
</dbReference>
<evidence type="ECO:0000313" key="4">
    <source>
        <dbReference type="Proteomes" id="UP000565205"/>
    </source>
</evidence>
<dbReference type="Proteomes" id="UP000565205">
    <property type="component" value="Unassembled WGS sequence"/>
</dbReference>
<gene>
    <name evidence="1" type="ORF">FHR90_003116</name>
    <name evidence="2" type="ORF">HUK83_13280</name>
</gene>
<proteinExistence type="predicted"/>
<dbReference type="Proteomes" id="UP000557688">
    <property type="component" value="Unassembled WGS sequence"/>
</dbReference>
<accession>A0A850NV14</accession>
<keyword evidence="3" id="KW-1185">Reference proteome</keyword>
<name>A0A850NV14_9PROT</name>
<protein>
    <submittedName>
        <fullName evidence="2">Uncharacterized protein</fullName>
    </submittedName>
</protein>
<dbReference type="AlphaFoldDB" id="A0A850NV14"/>
<evidence type="ECO:0000313" key="2">
    <source>
        <dbReference type="EMBL" id="NVN31302.1"/>
    </source>
</evidence>
<comment type="caution">
    <text evidence="2">The sequence shown here is derived from an EMBL/GenBank/DDBJ whole genome shotgun (WGS) entry which is preliminary data.</text>
</comment>
<reference evidence="1 3" key="2">
    <citation type="submission" date="2020-08" db="EMBL/GenBank/DDBJ databases">
        <title>Genomic Encyclopedia of Type Strains, Phase III (KMG-III): the genomes of soil and plant-associated and newly described type strains.</title>
        <authorList>
            <person name="Whitman W."/>
        </authorList>
    </citation>
    <scope>NUCLEOTIDE SEQUENCE [LARGE SCALE GENOMIC DNA]</scope>
    <source>
        <strain evidence="1 3">CECT 8088</strain>
    </source>
</reference>
<organism evidence="2 4">
    <name type="scientific">Endobacter medicaginis</name>
    <dbReference type="NCBI Taxonomy" id="1181271"/>
    <lineage>
        <taxon>Bacteria</taxon>
        <taxon>Pseudomonadati</taxon>
        <taxon>Pseudomonadota</taxon>
        <taxon>Alphaproteobacteria</taxon>
        <taxon>Acetobacterales</taxon>
        <taxon>Acetobacteraceae</taxon>
        <taxon>Endobacter</taxon>
    </lineage>
</organism>
<dbReference type="RefSeq" id="WP_176625534.1">
    <property type="nucleotide sequence ID" value="NZ_JABXXQ010000336.1"/>
</dbReference>
<dbReference type="EMBL" id="JACHXV010000023">
    <property type="protein sequence ID" value="MBB3175262.1"/>
    <property type="molecule type" value="Genomic_DNA"/>
</dbReference>
<evidence type="ECO:0000313" key="1">
    <source>
        <dbReference type="EMBL" id="MBB3175262.1"/>
    </source>
</evidence>
<evidence type="ECO:0000313" key="3">
    <source>
        <dbReference type="Proteomes" id="UP000557688"/>
    </source>
</evidence>
<sequence length="59" mass="6106">MSESISNAGSSGSLDAVQGEALANFQQESIKSTLFQMHMQTLQTESSDAHKAAGASTTS</sequence>